<feature type="region of interest" description="Disordered" evidence="1">
    <location>
        <begin position="309"/>
        <end position="355"/>
    </location>
</feature>
<feature type="region of interest" description="Disordered" evidence="1">
    <location>
        <begin position="1"/>
        <end position="20"/>
    </location>
</feature>
<proteinExistence type="predicted"/>
<feature type="region of interest" description="Disordered" evidence="1">
    <location>
        <begin position="35"/>
        <end position="80"/>
    </location>
</feature>
<gene>
    <name evidence="2" type="ORF">PXEA_LOCUS34909</name>
</gene>
<dbReference type="AlphaFoldDB" id="A0A448XP51"/>
<evidence type="ECO:0000313" key="2">
    <source>
        <dbReference type="EMBL" id="VEL41469.1"/>
    </source>
</evidence>
<comment type="caution">
    <text evidence="2">The sequence shown here is derived from an EMBL/GenBank/DDBJ whole genome shotgun (WGS) entry which is preliminary data.</text>
</comment>
<feature type="region of interest" description="Disordered" evidence="1">
    <location>
        <begin position="142"/>
        <end position="161"/>
    </location>
</feature>
<sequence length="486" mass="54015">MKFKRQKKSGDPSLLSLPLPASQADMWTCGSASSIRGLPTGHDGAQPYRPSESPERLRPTVWTTDGFGSGPLGPDEMHLSSSQFLRSPFGRPHFLQGTVANLEADKRQTRPSSGLDVPLTPAYKSLDHAVFEPSEPKFQCPHTAQPCHAPQPSATPSPSCRSHVVMPTRSFSSPQFPVVQAAQSSLPLPFETNGQFGEAITNPRQPHQPATLRPRLGEVWTPTIGCWCHAVGHGQEGYTSQDLHPPRDLGGWSCQQFCPNSRQLEASHRPSPLPSGLVEEWRTNFWPATKQTFAQDTVVEVPKLWSGSSSDVYVEGRDSQTESRGSSRRREIENFENENEEENGDGDNADAETDTAAATAADYADDDDDDGGDEEGEWEGMEISETEDGQEMGGGVKPQDGLNSTNNKLCSSFHFKTSLLQQQKYKELQKVGAFAPNYDKRLKNMTTYGNYLNHYDYNEGQMNEYIDCRRLRRLENYDCQAHFVDR</sequence>
<keyword evidence="3" id="KW-1185">Reference proteome</keyword>
<reference evidence="2" key="1">
    <citation type="submission" date="2018-11" db="EMBL/GenBank/DDBJ databases">
        <authorList>
            <consortium name="Pathogen Informatics"/>
        </authorList>
    </citation>
    <scope>NUCLEOTIDE SEQUENCE</scope>
</reference>
<name>A0A448XP51_9PLAT</name>
<organism evidence="2 3">
    <name type="scientific">Protopolystoma xenopodis</name>
    <dbReference type="NCBI Taxonomy" id="117903"/>
    <lineage>
        <taxon>Eukaryota</taxon>
        <taxon>Metazoa</taxon>
        <taxon>Spiralia</taxon>
        <taxon>Lophotrochozoa</taxon>
        <taxon>Platyhelminthes</taxon>
        <taxon>Monogenea</taxon>
        <taxon>Polyopisthocotylea</taxon>
        <taxon>Polystomatidea</taxon>
        <taxon>Polystomatidae</taxon>
        <taxon>Protopolystoma</taxon>
    </lineage>
</organism>
<dbReference type="EMBL" id="CAAALY010269458">
    <property type="protein sequence ID" value="VEL41469.1"/>
    <property type="molecule type" value="Genomic_DNA"/>
</dbReference>
<dbReference type="Proteomes" id="UP000784294">
    <property type="component" value="Unassembled WGS sequence"/>
</dbReference>
<evidence type="ECO:0000256" key="1">
    <source>
        <dbReference type="SAM" id="MobiDB-lite"/>
    </source>
</evidence>
<evidence type="ECO:0000313" key="3">
    <source>
        <dbReference type="Proteomes" id="UP000784294"/>
    </source>
</evidence>
<feature type="compositionally biased region" description="Acidic residues" evidence="1">
    <location>
        <begin position="334"/>
        <end position="353"/>
    </location>
</feature>
<feature type="region of interest" description="Disordered" evidence="1">
    <location>
        <begin position="383"/>
        <end position="402"/>
    </location>
</feature>
<accession>A0A448XP51</accession>
<protein>
    <submittedName>
        <fullName evidence="2">Uncharacterized protein</fullName>
    </submittedName>
</protein>